<organism evidence="2 3">
    <name type="scientific">Linum trigynum</name>
    <dbReference type="NCBI Taxonomy" id="586398"/>
    <lineage>
        <taxon>Eukaryota</taxon>
        <taxon>Viridiplantae</taxon>
        <taxon>Streptophyta</taxon>
        <taxon>Embryophyta</taxon>
        <taxon>Tracheophyta</taxon>
        <taxon>Spermatophyta</taxon>
        <taxon>Magnoliopsida</taxon>
        <taxon>eudicotyledons</taxon>
        <taxon>Gunneridae</taxon>
        <taxon>Pentapetalae</taxon>
        <taxon>rosids</taxon>
        <taxon>fabids</taxon>
        <taxon>Malpighiales</taxon>
        <taxon>Linaceae</taxon>
        <taxon>Linum</taxon>
    </lineage>
</organism>
<protein>
    <submittedName>
        <fullName evidence="2">Uncharacterized protein</fullName>
    </submittedName>
</protein>
<dbReference type="InterPro" id="IPR021109">
    <property type="entry name" value="Peptidase_aspartic_dom_sf"/>
</dbReference>
<sequence>MHKDRLEAECGRFMEMLKKLRITIPFLEAMVHMLRYAKYLKGLLAKKPKYKDLANVTLREECSAFIFNKLPKKQPDPGSFTIPLCIRNHHIENSLADLGASINVMSYKIFKKFHLGELKPIRLNVTLADRSVINPRGIMEDVLVRVGNFYYPTDFVILDIDEDADMPLILGRPFLATAKALIDVNEVTLVLRDGEEQLTLSINAKVKNDVVKEMESSGMNGSGGEPLKASPTSVCIPFDDEVQETKEGTKPRVKKKRAWRDTLHQAYSQPKDKAKVSGQEGHPMELKVGGDKPGLRPWRSHSRWLHALKHDRSVMPI</sequence>
<dbReference type="PANTHER" id="PTHR33067">
    <property type="entry name" value="RNA-DIRECTED DNA POLYMERASE-RELATED"/>
    <property type="match status" value="1"/>
</dbReference>
<evidence type="ECO:0000313" key="3">
    <source>
        <dbReference type="Proteomes" id="UP001497516"/>
    </source>
</evidence>
<reference evidence="2 3" key="1">
    <citation type="submission" date="2024-04" db="EMBL/GenBank/DDBJ databases">
        <authorList>
            <person name="Fracassetti M."/>
        </authorList>
    </citation>
    <scope>NUCLEOTIDE SEQUENCE [LARGE SCALE GENOMIC DNA]</scope>
</reference>
<keyword evidence="3" id="KW-1185">Reference proteome</keyword>
<accession>A0AAV2E154</accession>
<feature type="region of interest" description="Disordered" evidence="1">
    <location>
        <begin position="244"/>
        <end position="294"/>
    </location>
</feature>
<feature type="compositionally biased region" description="Basic and acidic residues" evidence="1">
    <location>
        <begin position="282"/>
        <end position="294"/>
    </location>
</feature>
<evidence type="ECO:0000313" key="2">
    <source>
        <dbReference type="EMBL" id="CAL1379646.1"/>
    </source>
</evidence>
<dbReference type="SUPFAM" id="SSF50630">
    <property type="entry name" value="Acid proteases"/>
    <property type="match status" value="1"/>
</dbReference>
<dbReference type="PANTHER" id="PTHR33067:SF35">
    <property type="entry name" value="ASPARTIC PEPTIDASE DDI1-TYPE DOMAIN-CONTAINING PROTEIN"/>
    <property type="match status" value="1"/>
</dbReference>
<dbReference type="CDD" id="cd00303">
    <property type="entry name" value="retropepsin_like"/>
    <property type="match status" value="1"/>
</dbReference>
<proteinExistence type="predicted"/>
<dbReference type="AlphaFoldDB" id="A0AAV2E154"/>
<gene>
    <name evidence="2" type="ORF">LTRI10_LOCUS21152</name>
</gene>
<dbReference type="EMBL" id="OZ034816">
    <property type="protein sequence ID" value="CAL1379646.1"/>
    <property type="molecule type" value="Genomic_DNA"/>
</dbReference>
<name>A0AAV2E154_9ROSI</name>
<evidence type="ECO:0000256" key="1">
    <source>
        <dbReference type="SAM" id="MobiDB-lite"/>
    </source>
</evidence>
<dbReference type="Proteomes" id="UP001497516">
    <property type="component" value="Chromosome 3"/>
</dbReference>
<dbReference type="Gene3D" id="2.40.70.10">
    <property type="entry name" value="Acid Proteases"/>
    <property type="match status" value="1"/>
</dbReference>